<reference evidence="2 3" key="1">
    <citation type="journal article" date="2016" name="Syst. Appl. Microbiol.">
        <title>Vibrio bivalvicida sp. nov., a novel larval pathogen for bivalve molluscs reared in a hatchery.</title>
        <authorList>
            <person name="Dubert J."/>
            <person name="Romalde J.L."/>
            <person name="Prado S."/>
            <person name="Barja J.L."/>
        </authorList>
    </citation>
    <scope>NUCLEOTIDE SEQUENCE [LARGE SCALE GENOMIC DNA]</scope>
    <source>
        <strain evidence="2 3">605</strain>
    </source>
</reference>
<name>A0A177Y231_9VIBR</name>
<dbReference type="InterPro" id="IPR026820">
    <property type="entry name" value="VioB/RebD_dom"/>
</dbReference>
<feature type="domain" description="Iminophenyl-pyruvate dimer synthase" evidence="1">
    <location>
        <begin position="16"/>
        <end position="250"/>
    </location>
</feature>
<proteinExistence type="predicted"/>
<comment type="caution">
    <text evidence="2">The sequence shown here is derived from an EMBL/GenBank/DDBJ whole genome shotgun (WGS) entry which is preliminary data.</text>
</comment>
<sequence>MNKRIINTIDDLHAMLEAAIQLEHATIPPYLTALYSIYPNTNIEATATIRAVLVEEMLHMTLAANVLNAVGKRPNLTEQGFVPDFPTYLPDGEDDFQVSIAKFSPETLETFLNIERPSKRPADIADTSHLKGCCQCENISKFNLKAITPPEVPSYRFYSIGDFYDAILEGIDFLEAQAQQTNSTIFTGDPVVQVSNQYYYSGGGEVIEVVDLASAHQALELIKEQGEGHGGSIFDSEGEISHYYRFEQLKLGQYYQPGDQPGKPTGEAFNVDYDKVYPVKSNPKMTDFPQTSELHQAAQQFNQNYQEFLVLVTRAFNSEQSLLLGAVCDMFRLKEHATQLIRNPIPGHTHFNGAPTFEMSLTPAENISMKTNVKEAVS</sequence>
<dbReference type="EMBL" id="LLEI02000021">
    <property type="protein sequence ID" value="OAJ94918.1"/>
    <property type="molecule type" value="Genomic_DNA"/>
</dbReference>
<gene>
    <name evidence="2" type="ORF">APB76_06435</name>
</gene>
<dbReference type="PANTHER" id="PTHR34400:SF4">
    <property type="entry name" value="MEMBRANE PROTEIN"/>
    <property type="match status" value="1"/>
</dbReference>
<evidence type="ECO:0000259" key="1">
    <source>
        <dbReference type="Pfam" id="PF12902"/>
    </source>
</evidence>
<protein>
    <recommendedName>
        <fullName evidence="1">Iminophenyl-pyruvate dimer synthase domain-containing protein</fullName>
    </recommendedName>
</protein>
<dbReference type="RefSeq" id="WP_054961064.1">
    <property type="nucleotide sequence ID" value="NZ_LLEI02000021.1"/>
</dbReference>
<evidence type="ECO:0000313" key="3">
    <source>
        <dbReference type="Proteomes" id="UP000078406"/>
    </source>
</evidence>
<dbReference type="Proteomes" id="UP000078406">
    <property type="component" value="Unassembled WGS sequence"/>
</dbReference>
<accession>A0A177Y231</accession>
<dbReference type="InterPro" id="IPR012347">
    <property type="entry name" value="Ferritin-like"/>
</dbReference>
<dbReference type="Gene3D" id="1.20.1260.10">
    <property type="match status" value="1"/>
</dbReference>
<dbReference type="AlphaFoldDB" id="A0A177Y231"/>
<dbReference type="Pfam" id="PF12902">
    <property type="entry name" value="Ferritin-like"/>
    <property type="match status" value="1"/>
</dbReference>
<organism evidence="2 3">
    <name type="scientific">Vibrio bivalvicida</name>
    <dbReference type="NCBI Taxonomy" id="1276888"/>
    <lineage>
        <taxon>Bacteria</taxon>
        <taxon>Pseudomonadati</taxon>
        <taxon>Pseudomonadota</taxon>
        <taxon>Gammaproteobacteria</taxon>
        <taxon>Vibrionales</taxon>
        <taxon>Vibrionaceae</taxon>
        <taxon>Vibrio</taxon>
        <taxon>Vibrio oreintalis group</taxon>
    </lineage>
</organism>
<dbReference type="PANTHER" id="PTHR34400">
    <property type="match status" value="1"/>
</dbReference>
<evidence type="ECO:0000313" key="2">
    <source>
        <dbReference type="EMBL" id="OAJ94918.1"/>
    </source>
</evidence>